<organism evidence="1 2">
    <name type="scientific">Aaosphaeria arxii CBS 175.79</name>
    <dbReference type="NCBI Taxonomy" id="1450172"/>
    <lineage>
        <taxon>Eukaryota</taxon>
        <taxon>Fungi</taxon>
        <taxon>Dikarya</taxon>
        <taxon>Ascomycota</taxon>
        <taxon>Pezizomycotina</taxon>
        <taxon>Dothideomycetes</taxon>
        <taxon>Pleosporomycetidae</taxon>
        <taxon>Pleosporales</taxon>
        <taxon>Pleosporales incertae sedis</taxon>
        <taxon>Aaosphaeria</taxon>
    </lineage>
</organism>
<dbReference type="GeneID" id="54288858"/>
<dbReference type="EMBL" id="ML978066">
    <property type="protein sequence ID" value="KAF2020560.1"/>
    <property type="molecule type" value="Genomic_DNA"/>
</dbReference>
<dbReference type="AlphaFoldDB" id="A0A6A5Y6Y1"/>
<gene>
    <name evidence="1" type="ORF">BU24DRAFT_456622</name>
</gene>
<evidence type="ECO:0000313" key="2">
    <source>
        <dbReference type="Proteomes" id="UP000799778"/>
    </source>
</evidence>
<keyword evidence="2" id="KW-1185">Reference proteome</keyword>
<accession>A0A6A5Y6Y1</accession>
<sequence>MAAMENARAVFISTDARYRVTPPLLPGFQSVFDRLNSAHLTGNRLATAPNLPIIIPDDGTSNAEVGNPKY</sequence>
<dbReference type="RefSeq" id="XP_033388899.1">
    <property type="nucleotide sequence ID" value="XM_033531461.1"/>
</dbReference>
<proteinExistence type="predicted"/>
<dbReference type="Proteomes" id="UP000799778">
    <property type="component" value="Unassembled WGS sequence"/>
</dbReference>
<evidence type="ECO:0000313" key="1">
    <source>
        <dbReference type="EMBL" id="KAF2020560.1"/>
    </source>
</evidence>
<reference evidence="1" key="1">
    <citation type="journal article" date="2020" name="Stud. Mycol.">
        <title>101 Dothideomycetes genomes: a test case for predicting lifestyles and emergence of pathogens.</title>
        <authorList>
            <person name="Haridas S."/>
            <person name="Albert R."/>
            <person name="Binder M."/>
            <person name="Bloem J."/>
            <person name="Labutti K."/>
            <person name="Salamov A."/>
            <person name="Andreopoulos B."/>
            <person name="Baker S."/>
            <person name="Barry K."/>
            <person name="Bills G."/>
            <person name="Bluhm B."/>
            <person name="Cannon C."/>
            <person name="Castanera R."/>
            <person name="Culley D."/>
            <person name="Daum C."/>
            <person name="Ezra D."/>
            <person name="Gonzalez J."/>
            <person name="Henrissat B."/>
            <person name="Kuo A."/>
            <person name="Liang C."/>
            <person name="Lipzen A."/>
            <person name="Lutzoni F."/>
            <person name="Magnuson J."/>
            <person name="Mondo S."/>
            <person name="Nolan M."/>
            <person name="Ohm R."/>
            <person name="Pangilinan J."/>
            <person name="Park H.-J."/>
            <person name="Ramirez L."/>
            <person name="Alfaro M."/>
            <person name="Sun H."/>
            <person name="Tritt A."/>
            <person name="Yoshinaga Y."/>
            <person name="Zwiers L.-H."/>
            <person name="Turgeon B."/>
            <person name="Goodwin S."/>
            <person name="Spatafora J."/>
            <person name="Crous P."/>
            <person name="Grigoriev I."/>
        </authorList>
    </citation>
    <scope>NUCLEOTIDE SEQUENCE</scope>
    <source>
        <strain evidence="1">CBS 175.79</strain>
    </source>
</reference>
<name>A0A6A5Y6Y1_9PLEO</name>
<protein>
    <submittedName>
        <fullName evidence="1">Uncharacterized protein</fullName>
    </submittedName>
</protein>